<dbReference type="EMBL" id="JACJVR010000059">
    <property type="protein sequence ID" value="MBB6692746.1"/>
    <property type="molecule type" value="Genomic_DNA"/>
</dbReference>
<dbReference type="GO" id="GO:0030435">
    <property type="term" value="P:sporulation resulting in formation of a cellular spore"/>
    <property type="evidence" value="ECO:0007669"/>
    <property type="project" value="UniProtKB-KW"/>
</dbReference>
<proteinExistence type="inferred from homology"/>
<evidence type="ECO:0000313" key="4">
    <source>
        <dbReference type="EMBL" id="MBB6692746.1"/>
    </source>
</evidence>
<dbReference type="InterPro" id="IPR012347">
    <property type="entry name" value="Ferritin-like"/>
</dbReference>
<evidence type="ECO:0000256" key="1">
    <source>
        <dbReference type="ARBA" id="ARBA00022969"/>
    </source>
</evidence>
<name>A0A841TWW9_9BACL</name>
<comment type="similarity">
    <text evidence="3">Belongs to the CotF family.</text>
</comment>
<dbReference type="InterPro" id="IPR012851">
    <property type="entry name" value="Spore_coat_CotF-like"/>
</dbReference>
<gene>
    <name evidence="4" type="ORF">H7B90_15160</name>
</gene>
<organism evidence="4 5">
    <name type="scientific">Cohnella xylanilytica</name>
    <dbReference type="NCBI Taxonomy" id="557555"/>
    <lineage>
        <taxon>Bacteria</taxon>
        <taxon>Bacillati</taxon>
        <taxon>Bacillota</taxon>
        <taxon>Bacilli</taxon>
        <taxon>Bacillales</taxon>
        <taxon>Paenibacillaceae</taxon>
        <taxon>Cohnella</taxon>
    </lineage>
</organism>
<comment type="caution">
    <text evidence="4">The sequence shown here is derived from an EMBL/GenBank/DDBJ whole genome shotgun (WGS) entry which is preliminary data.</text>
</comment>
<dbReference type="Pfam" id="PF07875">
    <property type="entry name" value="Coat_F"/>
    <property type="match status" value="1"/>
</dbReference>
<dbReference type="PANTHER" id="PTHR39183">
    <property type="entry name" value="SPORE COAT PROTEIN F-LIKE PROTEIN YHCQ"/>
    <property type="match status" value="1"/>
</dbReference>
<evidence type="ECO:0000256" key="3">
    <source>
        <dbReference type="ARBA" id="ARBA00024344"/>
    </source>
</evidence>
<evidence type="ECO:0000256" key="2">
    <source>
        <dbReference type="ARBA" id="ARBA00024325"/>
    </source>
</evidence>
<protein>
    <submittedName>
        <fullName evidence="4">Spore coat protein</fullName>
    </submittedName>
</protein>
<evidence type="ECO:0000313" key="5">
    <source>
        <dbReference type="Proteomes" id="UP000553776"/>
    </source>
</evidence>
<keyword evidence="4" id="KW-0946">Virion</keyword>
<dbReference type="Proteomes" id="UP000553776">
    <property type="component" value="Unassembled WGS sequence"/>
</dbReference>
<reference evidence="4 5" key="1">
    <citation type="submission" date="2020-08" db="EMBL/GenBank/DDBJ databases">
        <title>Cohnella phylogeny.</title>
        <authorList>
            <person name="Dunlap C."/>
        </authorList>
    </citation>
    <scope>NUCLEOTIDE SEQUENCE [LARGE SCALE GENOMIC DNA]</scope>
    <source>
        <strain evidence="4 5">DSM 25239</strain>
    </source>
</reference>
<keyword evidence="4" id="KW-0167">Capsid protein</keyword>
<accession>A0A841TWW9</accession>
<keyword evidence="5" id="KW-1185">Reference proteome</keyword>
<dbReference type="Gene3D" id="1.20.1260.10">
    <property type="match status" value="1"/>
</dbReference>
<keyword evidence="1" id="KW-0749">Sporulation</keyword>
<sequence>MTIRQEDPVKMDALDPANGLNMPEMADMTFAADFLIRVKEGVRSTAAALTEAASPDVRALLRAQLHQGLALHQELTELMMRKKWFHPYELSEQYQLDRLSADHTVAIAKQKLFPDDTRRQGLFDRTPDEGLEGSRA</sequence>
<dbReference type="AlphaFoldDB" id="A0A841TWW9"/>
<dbReference type="PANTHER" id="PTHR39183:SF1">
    <property type="entry name" value="SPORE COAT PROTEIN F-LIKE PROTEIN YHCQ"/>
    <property type="match status" value="1"/>
</dbReference>
<comment type="subcellular location">
    <subcellularLocation>
        <location evidence="2">Spore coat</location>
    </subcellularLocation>
</comment>
<dbReference type="RefSeq" id="WP_185136736.1">
    <property type="nucleotide sequence ID" value="NZ_JACJVR010000059.1"/>
</dbReference>